<dbReference type="Proteomes" id="UP001604336">
    <property type="component" value="Unassembled WGS sequence"/>
</dbReference>
<keyword evidence="3" id="KW-1185">Reference proteome</keyword>
<dbReference type="AlphaFoldDB" id="A0ABD1SZW0"/>
<evidence type="ECO:0000313" key="2">
    <source>
        <dbReference type="EMBL" id="KAL2505940.1"/>
    </source>
</evidence>
<gene>
    <name evidence="2" type="ORF">Adt_21561</name>
</gene>
<feature type="compositionally biased region" description="Polar residues" evidence="1">
    <location>
        <begin position="11"/>
        <end position="24"/>
    </location>
</feature>
<comment type="caution">
    <text evidence="2">The sequence shown here is derived from an EMBL/GenBank/DDBJ whole genome shotgun (WGS) entry which is preliminary data.</text>
</comment>
<name>A0ABD1SZW0_9LAMI</name>
<sequence length="122" mass="14631">MNEPSKRQIALKSTNDEGTSSMNMSNHELDDLVLLVKKWRGFRNNHRFQKKEEKDEEKTKKIVFYDCDKPSQKRTECPNKKKIIKKKKHSKQHGMIVMMKTLKKMKIKRKFPARASWPLKMR</sequence>
<dbReference type="EMBL" id="JBFOLK010000006">
    <property type="protein sequence ID" value="KAL2505940.1"/>
    <property type="molecule type" value="Genomic_DNA"/>
</dbReference>
<reference evidence="3" key="1">
    <citation type="submission" date="2024-07" db="EMBL/GenBank/DDBJ databases">
        <title>Two chromosome-level genome assemblies of Korean endemic species Abeliophyllum distichum and Forsythia ovata (Oleaceae).</title>
        <authorList>
            <person name="Jang H."/>
        </authorList>
    </citation>
    <scope>NUCLEOTIDE SEQUENCE [LARGE SCALE GENOMIC DNA]</scope>
</reference>
<accession>A0ABD1SZW0</accession>
<evidence type="ECO:0000313" key="3">
    <source>
        <dbReference type="Proteomes" id="UP001604336"/>
    </source>
</evidence>
<protein>
    <submittedName>
        <fullName evidence="2">Uncharacterized protein</fullName>
    </submittedName>
</protein>
<proteinExistence type="predicted"/>
<organism evidence="2 3">
    <name type="scientific">Abeliophyllum distichum</name>
    <dbReference type="NCBI Taxonomy" id="126358"/>
    <lineage>
        <taxon>Eukaryota</taxon>
        <taxon>Viridiplantae</taxon>
        <taxon>Streptophyta</taxon>
        <taxon>Embryophyta</taxon>
        <taxon>Tracheophyta</taxon>
        <taxon>Spermatophyta</taxon>
        <taxon>Magnoliopsida</taxon>
        <taxon>eudicotyledons</taxon>
        <taxon>Gunneridae</taxon>
        <taxon>Pentapetalae</taxon>
        <taxon>asterids</taxon>
        <taxon>lamiids</taxon>
        <taxon>Lamiales</taxon>
        <taxon>Oleaceae</taxon>
        <taxon>Forsythieae</taxon>
        <taxon>Abeliophyllum</taxon>
    </lineage>
</organism>
<evidence type="ECO:0000256" key="1">
    <source>
        <dbReference type="SAM" id="MobiDB-lite"/>
    </source>
</evidence>
<feature type="region of interest" description="Disordered" evidence="1">
    <location>
        <begin position="1"/>
        <end position="24"/>
    </location>
</feature>